<evidence type="ECO:0000256" key="7">
    <source>
        <dbReference type="ARBA" id="ARBA00022884"/>
    </source>
</evidence>
<evidence type="ECO:0000256" key="5">
    <source>
        <dbReference type="ARBA" id="ARBA00022540"/>
    </source>
</evidence>
<dbReference type="CDD" id="cd12401">
    <property type="entry name" value="RRM_eIF4H"/>
    <property type="match status" value="1"/>
</dbReference>
<evidence type="ECO:0000256" key="1">
    <source>
        <dbReference type="ARBA" id="ARBA00004556"/>
    </source>
</evidence>
<feature type="compositionally biased region" description="Basic and acidic residues" evidence="12">
    <location>
        <begin position="149"/>
        <end position="162"/>
    </location>
</feature>
<dbReference type="RefSeq" id="XP_014664897.1">
    <property type="nucleotide sequence ID" value="XM_014809411.1"/>
</dbReference>
<keyword evidence="7 11" id="KW-0694">RNA-binding</keyword>
<sequence>MAGYGSRNDGYSDRGGGYGSRQESKPFPTEPPYTAFVGNLPQGIVQGDLDQIFHGLNVHSVRLVRDRETDQFKGFCYVEFDDPESLREALTYDSALFEEKNIRVDIAGGRQKRDGGFDRGGRGGRGGDRGGRGGGYSDRGSDRGGGNRGYRDDGPPRDRYDGGMRGGGGRGGGGGGYDRGGGRGGGGGGYERGGWNSRDDRGGYSARPPPSYDEPREATAEELENRPKLKLAPRSVKEPVNAPAAGRNASIFGSAKPRDERAYEERKRRESEGSGGKGEGEAGH</sequence>
<keyword evidence="6" id="KW-0597">Phosphoprotein</keyword>
<proteinExistence type="predicted"/>
<accession>A0ABM1DY76</accession>
<feature type="compositionally biased region" description="Gly residues" evidence="12">
    <location>
        <begin position="163"/>
        <end position="192"/>
    </location>
</feature>
<keyword evidence="14" id="KW-1185">Reference proteome</keyword>
<evidence type="ECO:0000313" key="14">
    <source>
        <dbReference type="Proteomes" id="UP000695022"/>
    </source>
</evidence>
<evidence type="ECO:0000256" key="10">
    <source>
        <dbReference type="ARBA" id="ARBA00025462"/>
    </source>
</evidence>
<dbReference type="SUPFAM" id="SSF54928">
    <property type="entry name" value="RNA-binding domain, RBD"/>
    <property type="match status" value="1"/>
</dbReference>
<evidence type="ECO:0000256" key="2">
    <source>
        <dbReference type="ARBA" id="ARBA00013856"/>
    </source>
</evidence>
<organism evidence="14 15">
    <name type="scientific">Priapulus caudatus</name>
    <name type="common">Priapulid worm</name>
    <dbReference type="NCBI Taxonomy" id="37621"/>
    <lineage>
        <taxon>Eukaryota</taxon>
        <taxon>Metazoa</taxon>
        <taxon>Ecdysozoa</taxon>
        <taxon>Scalidophora</taxon>
        <taxon>Priapulida</taxon>
        <taxon>Priapulimorpha</taxon>
        <taxon>Priapulimorphida</taxon>
        <taxon>Priapulidae</taxon>
        <taxon>Priapulus</taxon>
    </lineage>
</organism>
<feature type="compositionally biased region" description="Gly residues" evidence="12">
    <location>
        <begin position="132"/>
        <end position="148"/>
    </location>
</feature>
<reference evidence="15" key="1">
    <citation type="submission" date="2025-08" db="UniProtKB">
        <authorList>
            <consortium name="RefSeq"/>
        </authorList>
    </citation>
    <scope>IDENTIFICATION</scope>
</reference>
<evidence type="ECO:0000313" key="15">
    <source>
        <dbReference type="RefSeq" id="XP_014664897.1"/>
    </source>
</evidence>
<feature type="region of interest" description="Disordered" evidence="12">
    <location>
        <begin position="108"/>
        <end position="284"/>
    </location>
</feature>
<feature type="compositionally biased region" description="Basic and acidic residues" evidence="12">
    <location>
        <begin position="256"/>
        <end position="284"/>
    </location>
</feature>
<dbReference type="GeneID" id="106807147"/>
<evidence type="ECO:0000256" key="12">
    <source>
        <dbReference type="SAM" id="MobiDB-lite"/>
    </source>
</evidence>
<dbReference type="PANTHER" id="PTHR23236">
    <property type="entry name" value="EUKARYOTIC TRANSLATION INITIATION FACTOR 4B/4H"/>
    <property type="match status" value="1"/>
</dbReference>
<comment type="subcellular location">
    <subcellularLocation>
        <location evidence="1">Cytoplasm</location>
        <location evidence="1">Perinuclear region</location>
    </subcellularLocation>
</comment>
<evidence type="ECO:0000256" key="4">
    <source>
        <dbReference type="ARBA" id="ARBA00022490"/>
    </source>
</evidence>
<dbReference type="InterPro" id="IPR000504">
    <property type="entry name" value="RRM_dom"/>
</dbReference>
<feature type="compositionally biased region" description="Basic and acidic residues" evidence="12">
    <location>
        <begin position="213"/>
        <end position="227"/>
    </location>
</feature>
<keyword evidence="3" id="KW-0488">Methylation</keyword>
<evidence type="ECO:0000256" key="9">
    <source>
        <dbReference type="ARBA" id="ARBA00022990"/>
    </source>
</evidence>
<keyword evidence="8" id="KW-0648">Protein biosynthesis</keyword>
<keyword evidence="9" id="KW-0007">Acetylation</keyword>
<feature type="compositionally biased region" description="Basic and acidic residues" evidence="12">
    <location>
        <begin position="111"/>
        <end position="131"/>
    </location>
</feature>
<gene>
    <name evidence="15" type="primary">LOC106807147</name>
</gene>
<dbReference type="PANTHER" id="PTHR23236:SF11">
    <property type="entry name" value="EUKARYOTIC TRANSLATION INITIATION FACTOR 4H"/>
    <property type="match status" value="1"/>
</dbReference>
<protein>
    <recommendedName>
        <fullName evidence="2">Eukaryotic translation initiation factor 4H</fullName>
    </recommendedName>
</protein>
<keyword evidence="5" id="KW-0396">Initiation factor</keyword>
<feature type="region of interest" description="Disordered" evidence="12">
    <location>
        <begin position="1"/>
        <end position="33"/>
    </location>
</feature>
<dbReference type="Proteomes" id="UP000695022">
    <property type="component" value="Unplaced"/>
</dbReference>
<evidence type="ECO:0000259" key="13">
    <source>
        <dbReference type="PROSITE" id="PS50102"/>
    </source>
</evidence>
<name>A0ABM1DY76_PRICU</name>
<evidence type="ECO:0000256" key="8">
    <source>
        <dbReference type="ARBA" id="ARBA00022917"/>
    </source>
</evidence>
<dbReference type="Pfam" id="PF00076">
    <property type="entry name" value="RRM_1"/>
    <property type="match status" value="1"/>
</dbReference>
<keyword evidence="4" id="KW-0963">Cytoplasm</keyword>
<evidence type="ECO:0000256" key="11">
    <source>
        <dbReference type="PROSITE-ProRule" id="PRU00176"/>
    </source>
</evidence>
<dbReference type="Gene3D" id="3.30.70.330">
    <property type="match status" value="1"/>
</dbReference>
<dbReference type="SMART" id="SM00360">
    <property type="entry name" value="RRM"/>
    <property type="match status" value="1"/>
</dbReference>
<dbReference type="InterPro" id="IPR034229">
    <property type="entry name" value="eIF4H_RRM"/>
</dbReference>
<comment type="function">
    <text evidence="10">Stimulates the RNA helicase activity of EIF4A in the translation initiation complex. Binds weakly mRNA.</text>
</comment>
<dbReference type="InterPro" id="IPR012677">
    <property type="entry name" value="Nucleotide-bd_a/b_plait_sf"/>
</dbReference>
<evidence type="ECO:0000256" key="6">
    <source>
        <dbReference type="ARBA" id="ARBA00022553"/>
    </source>
</evidence>
<dbReference type="InterPro" id="IPR035979">
    <property type="entry name" value="RBD_domain_sf"/>
</dbReference>
<feature type="domain" description="RRM" evidence="13">
    <location>
        <begin position="33"/>
        <end position="109"/>
    </location>
</feature>
<evidence type="ECO:0000256" key="3">
    <source>
        <dbReference type="ARBA" id="ARBA00022481"/>
    </source>
</evidence>
<dbReference type="PROSITE" id="PS50102">
    <property type="entry name" value="RRM"/>
    <property type="match status" value="1"/>
</dbReference>